<organism evidence="1 2">
    <name type="scientific">Rhodoferax fermentans</name>
    <dbReference type="NCBI Taxonomy" id="28066"/>
    <lineage>
        <taxon>Bacteria</taxon>
        <taxon>Pseudomonadati</taxon>
        <taxon>Pseudomonadota</taxon>
        <taxon>Betaproteobacteria</taxon>
        <taxon>Burkholderiales</taxon>
        <taxon>Comamonadaceae</taxon>
        <taxon>Rhodoferax</taxon>
    </lineage>
</organism>
<evidence type="ECO:0000313" key="2">
    <source>
        <dbReference type="Proteomes" id="UP000190750"/>
    </source>
</evidence>
<dbReference type="EMBL" id="MTJN01000002">
    <property type="protein sequence ID" value="OOV06719.1"/>
    <property type="molecule type" value="Genomic_DNA"/>
</dbReference>
<comment type="caution">
    <text evidence="1">The sequence shown here is derived from an EMBL/GenBank/DDBJ whole genome shotgun (WGS) entry which is preliminary data.</text>
</comment>
<gene>
    <name evidence="1" type="ORF">RF819_08265</name>
</gene>
<accession>A0A1T1ARH7</accession>
<keyword evidence="2" id="KW-1185">Reference proteome</keyword>
<name>A0A1T1ARH7_RHOFE</name>
<reference evidence="1 2" key="1">
    <citation type="submission" date="2017-01" db="EMBL/GenBank/DDBJ databases">
        <title>Genome sequencing of Rhodoferax fermentans JCM 7819.</title>
        <authorList>
            <person name="Kim Y.J."/>
            <person name="Farh M.E.-A."/>
            <person name="Yang D.-C."/>
        </authorList>
    </citation>
    <scope>NUCLEOTIDE SEQUENCE [LARGE SCALE GENOMIC DNA]</scope>
    <source>
        <strain evidence="1 2">JCM 7819</strain>
    </source>
</reference>
<sequence length="213" mass="22747">MEDGMNKQLPDTPIRNLAAREALVPDELRLPWRVVSGVLRVDSAPKGEPARFVRLALPGDVVGVERWVGSNDSLRLRAVIAARLTPVDASGDAMMQILMETVVVAHQRCREVVSLRSGPAARRIQALLLIFAQSGVAEGVDEGLATQNFAVPHLSDLSAILDIAPETASRAFTSMRSGDFLAERRPQKARLRGSVALGVEAVAGLSTVLAPGT</sequence>
<protein>
    <recommendedName>
        <fullName evidence="3">HTH crp-type domain-containing protein</fullName>
    </recommendedName>
</protein>
<dbReference type="AlphaFoldDB" id="A0A1T1ARH7"/>
<proteinExistence type="predicted"/>
<dbReference type="Proteomes" id="UP000190750">
    <property type="component" value="Unassembled WGS sequence"/>
</dbReference>
<evidence type="ECO:0008006" key="3">
    <source>
        <dbReference type="Google" id="ProtNLM"/>
    </source>
</evidence>
<dbReference type="STRING" id="28066.RF819_08265"/>
<evidence type="ECO:0000313" key="1">
    <source>
        <dbReference type="EMBL" id="OOV06719.1"/>
    </source>
</evidence>